<reference evidence="2 3" key="1">
    <citation type="submission" date="2016-08" db="EMBL/GenBank/DDBJ databases">
        <title>Hymenobacter coccineus sp. nov., Hymenobacter lapidarius sp. nov. and Hymenobacter glacialis sp. nov., isolated from Antarctic soil.</title>
        <authorList>
            <person name="Sedlacek I."/>
            <person name="Kralova S."/>
            <person name="Kyrova K."/>
            <person name="Maslanova I."/>
            <person name="Stankova E."/>
            <person name="Vrbovska V."/>
            <person name="Nemec M."/>
            <person name="Bartak M."/>
            <person name="Svec P."/>
            <person name="Busse H.-J."/>
            <person name="Pantucek R."/>
        </authorList>
    </citation>
    <scope>NUCLEOTIDE SEQUENCE [LARGE SCALE GENOMIC DNA]</scope>
    <source>
        <strain evidence="2 3">CCM 8649</strain>
    </source>
</reference>
<evidence type="ECO:0000313" key="3">
    <source>
        <dbReference type="Proteomes" id="UP000177506"/>
    </source>
</evidence>
<dbReference type="Proteomes" id="UP000177506">
    <property type="component" value="Unassembled WGS sequence"/>
</dbReference>
<dbReference type="AlphaFoldDB" id="A0A1G1SVR1"/>
<feature type="compositionally biased region" description="Gly residues" evidence="1">
    <location>
        <begin position="61"/>
        <end position="84"/>
    </location>
</feature>
<dbReference type="RefSeq" id="WP_070746450.1">
    <property type="nucleotide sequence ID" value="NZ_MDZA01000427.1"/>
</dbReference>
<feature type="region of interest" description="Disordered" evidence="1">
    <location>
        <begin position="61"/>
        <end position="118"/>
    </location>
</feature>
<keyword evidence="3" id="KW-1185">Reference proteome</keyword>
<evidence type="ECO:0000256" key="1">
    <source>
        <dbReference type="SAM" id="MobiDB-lite"/>
    </source>
</evidence>
<comment type="caution">
    <text evidence="2">The sequence shown here is derived from an EMBL/GenBank/DDBJ whole genome shotgun (WGS) entry which is preliminary data.</text>
</comment>
<feature type="compositionally biased region" description="Low complexity" evidence="1">
    <location>
        <begin position="98"/>
        <end position="118"/>
    </location>
</feature>
<protein>
    <submittedName>
        <fullName evidence="2">Uncharacterized protein</fullName>
    </submittedName>
</protein>
<sequence>MNAAGFRGGAGIATTSTATASSTTYVAMNATDGPYALKGEGIAGQPGTIYDGTTTVSNGNGYGSTGGSAARGGPATGGGGGNIGAGDWPQRRRRRRATAALAAPPLPTPAATAALAVG</sequence>
<name>A0A1G1SVR1_9BACT</name>
<proteinExistence type="predicted"/>
<dbReference type="EMBL" id="MDZA01000427">
    <property type="protein sequence ID" value="OGX82697.1"/>
    <property type="molecule type" value="Genomic_DNA"/>
</dbReference>
<evidence type="ECO:0000313" key="2">
    <source>
        <dbReference type="EMBL" id="OGX82697.1"/>
    </source>
</evidence>
<gene>
    <name evidence="2" type="ORF">BEN49_13475</name>
</gene>
<accession>A0A1G1SVR1</accession>
<organism evidence="2 3">
    <name type="scientific">Hymenobacter coccineus</name>
    <dbReference type="NCBI Taxonomy" id="1908235"/>
    <lineage>
        <taxon>Bacteria</taxon>
        <taxon>Pseudomonadati</taxon>
        <taxon>Bacteroidota</taxon>
        <taxon>Cytophagia</taxon>
        <taxon>Cytophagales</taxon>
        <taxon>Hymenobacteraceae</taxon>
        <taxon>Hymenobacter</taxon>
    </lineage>
</organism>